<gene>
    <name evidence="2" type="ORF">WCV65_05295</name>
</gene>
<keyword evidence="1" id="KW-0472">Membrane</keyword>
<sequence>MMQFCLIAGIISIIISGISIGAWTNGEQQRANFFSETKEHRISRTKITMFSGLAGVIFLGIAGLIWYL</sequence>
<feature type="transmembrane region" description="Helical" evidence="1">
    <location>
        <begin position="47"/>
        <end position="67"/>
    </location>
</feature>
<dbReference type="EMBL" id="CP147407">
    <property type="protein sequence ID" value="WXB97893.1"/>
    <property type="molecule type" value="Genomic_DNA"/>
</dbReference>
<keyword evidence="1" id="KW-0812">Transmembrane</keyword>
<reference evidence="2 3" key="1">
    <citation type="submission" date="2024-02" db="EMBL/GenBank/DDBJ databases">
        <title>Seven novel Bacillus-like species.</title>
        <authorList>
            <person name="Liu G."/>
        </authorList>
    </citation>
    <scope>NUCLEOTIDE SEQUENCE [LARGE SCALE GENOMIC DNA]</scope>
    <source>
        <strain evidence="2 3">FJAT-52054</strain>
    </source>
</reference>
<accession>A0ABZ2NJA0</accession>
<evidence type="ECO:0000256" key="1">
    <source>
        <dbReference type="SAM" id="Phobius"/>
    </source>
</evidence>
<dbReference type="InterPro" id="IPR035167">
    <property type="entry name" value="DUF5316"/>
</dbReference>
<organism evidence="2 3">
    <name type="scientific">Metabacillus sediminis</name>
    <dbReference type="NCBI Taxonomy" id="3117746"/>
    <lineage>
        <taxon>Bacteria</taxon>
        <taxon>Bacillati</taxon>
        <taxon>Bacillota</taxon>
        <taxon>Bacilli</taxon>
        <taxon>Bacillales</taxon>
        <taxon>Bacillaceae</taxon>
        <taxon>Metabacillus</taxon>
    </lineage>
</organism>
<dbReference type="RefSeq" id="WP_338780620.1">
    <property type="nucleotide sequence ID" value="NZ_CP147407.1"/>
</dbReference>
<dbReference type="Pfam" id="PF17247">
    <property type="entry name" value="DUF5316"/>
    <property type="match status" value="1"/>
</dbReference>
<evidence type="ECO:0000313" key="2">
    <source>
        <dbReference type="EMBL" id="WXB97893.1"/>
    </source>
</evidence>
<keyword evidence="3" id="KW-1185">Reference proteome</keyword>
<feature type="transmembrane region" description="Helical" evidence="1">
    <location>
        <begin position="6"/>
        <end position="26"/>
    </location>
</feature>
<protein>
    <submittedName>
        <fullName evidence="2">DUF5316 family protein</fullName>
    </submittedName>
</protein>
<evidence type="ECO:0000313" key="3">
    <source>
        <dbReference type="Proteomes" id="UP001377337"/>
    </source>
</evidence>
<proteinExistence type="predicted"/>
<name>A0ABZ2NJA0_9BACI</name>
<keyword evidence="1" id="KW-1133">Transmembrane helix</keyword>
<dbReference type="Proteomes" id="UP001377337">
    <property type="component" value="Chromosome"/>
</dbReference>